<evidence type="ECO:0000256" key="2">
    <source>
        <dbReference type="SAM" id="MobiDB-lite"/>
    </source>
</evidence>
<accession>A0AAN8MFP9</accession>
<evidence type="ECO:0000313" key="4">
    <source>
        <dbReference type="EMBL" id="KAK6326097.1"/>
    </source>
</evidence>
<sequence length="668" mass="74751">MAGTETVMSLQELIASLDQTCLPRILQVCSGVYFQGSVYELSGSEVCLSTGDLVKVINIELLSVSCEDISNNEHFELPLNHADLFKLVPEEMPYSTVEEMVSLRPVGLDTCLPFTFTSRCELTFENFTLGAGRAVTMLSIEQQDGGEESRVRCQLRGQQGASAEVLVPFSCRGEFYECESDQTYTLQEIMSSPHLCSRHFCFSKKTKYGGSLVFSPIYQVQAIMHMRKNIVKFPSSLEVDVVDVTTQSQDLTFVTPLTLPEVFAQPDEAFPTMAEILEHHEGQPLFHCTWLAELHKGHPLVLHKRGSSAMVLVSGLKGRKARQYFLVSQSYGGRLRRRPREFDSVYELYTASTRAPFLTVRVTRHSEELEEEGLPALSVGEQLEVLRCEKVKLPGGRTSQGEKNQTVEVVVCRRLQEVEDDEEDDEEEEEESEEVHLPMYMQGHFVEKLTDNKKYSLKDLGKGFALPLDVKVVSRDAELETDPLVGFSSLRLEESTIQPMIQASLPGKPERCFEIPTHWLNMSLSFTNDPLPLAQEYHLETVTEPSSRSKPSKATPSPSQSYAPCPPPKSGTLSLLSDLSLHSKKTQRPPAPLPPAITDDAPPLNPRKPMTGVKSGKAQPNTYVKSIGHKPNNKAAAKYEVQADMDSNHDYEQMDDMVKRAQDSILFY</sequence>
<dbReference type="InterPro" id="IPR039671">
    <property type="entry name" value="THEMIS"/>
</dbReference>
<reference evidence="4 5" key="1">
    <citation type="submission" date="2021-04" db="EMBL/GenBank/DDBJ databases">
        <authorList>
            <person name="De Guttry C."/>
            <person name="Zahm M."/>
            <person name="Klopp C."/>
            <person name="Cabau C."/>
            <person name="Louis A."/>
            <person name="Berthelot C."/>
            <person name="Parey E."/>
            <person name="Roest Crollius H."/>
            <person name="Montfort J."/>
            <person name="Robinson-Rechavi M."/>
            <person name="Bucao C."/>
            <person name="Bouchez O."/>
            <person name="Gislard M."/>
            <person name="Lluch J."/>
            <person name="Milhes M."/>
            <person name="Lampietro C."/>
            <person name="Lopez Roques C."/>
            <person name="Donnadieu C."/>
            <person name="Braasch I."/>
            <person name="Desvignes T."/>
            <person name="Postlethwait J."/>
            <person name="Bobe J."/>
            <person name="Wedekind C."/>
            <person name="Guiguen Y."/>
        </authorList>
    </citation>
    <scope>NUCLEOTIDE SEQUENCE [LARGE SCALE GENOMIC DNA]</scope>
    <source>
        <strain evidence="4">Cs_M1</strain>
        <tissue evidence="4">Blood</tissue>
    </source>
</reference>
<evidence type="ECO:0000313" key="5">
    <source>
        <dbReference type="Proteomes" id="UP001356427"/>
    </source>
</evidence>
<feature type="compositionally biased region" description="Polar residues" evidence="2">
    <location>
        <begin position="543"/>
        <end position="562"/>
    </location>
</feature>
<dbReference type="Proteomes" id="UP001356427">
    <property type="component" value="Unassembled WGS sequence"/>
</dbReference>
<comment type="similarity">
    <text evidence="1">Belongs to the themis family.</text>
</comment>
<dbReference type="AlphaFoldDB" id="A0AAN8MFP9"/>
<feature type="region of interest" description="Disordered" evidence="2">
    <location>
        <begin position="541"/>
        <end position="619"/>
    </location>
</feature>
<organism evidence="4 5">
    <name type="scientific">Coregonus suidteri</name>
    <dbReference type="NCBI Taxonomy" id="861788"/>
    <lineage>
        <taxon>Eukaryota</taxon>
        <taxon>Metazoa</taxon>
        <taxon>Chordata</taxon>
        <taxon>Craniata</taxon>
        <taxon>Vertebrata</taxon>
        <taxon>Euteleostomi</taxon>
        <taxon>Actinopterygii</taxon>
        <taxon>Neopterygii</taxon>
        <taxon>Teleostei</taxon>
        <taxon>Protacanthopterygii</taxon>
        <taxon>Salmoniformes</taxon>
        <taxon>Salmonidae</taxon>
        <taxon>Coregoninae</taxon>
        <taxon>Coregonus</taxon>
    </lineage>
</organism>
<evidence type="ECO:0000256" key="1">
    <source>
        <dbReference type="ARBA" id="ARBA00006414"/>
    </source>
</evidence>
<dbReference type="PANTHER" id="PTHR15215">
    <property type="entry name" value="CABIT DOMAIN-CONTAINING PROTEIN"/>
    <property type="match status" value="1"/>
</dbReference>
<evidence type="ECO:0000259" key="3">
    <source>
        <dbReference type="Pfam" id="PF12736"/>
    </source>
</evidence>
<name>A0AAN8MFP9_9TELE</name>
<feature type="domain" description="CABIT" evidence="3">
    <location>
        <begin position="22"/>
        <end position="250"/>
    </location>
</feature>
<protein>
    <recommendedName>
        <fullName evidence="3">CABIT domain-containing protein</fullName>
    </recommendedName>
</protein>
<feature type="compositionally biased region" description="Low complexity" evidence="2">
    <location>
        <begin position="570"/>
        <end position="580"/>
    </location>
</feature>
<proteinExistence type="inferred from homology"/>
<dbReference type="GO" id="GO:0050852">
    <property type="term" value="P:T cell receptor signaling pathway"/>
    <property type="evidence" value="ECO:0007669"/>
    <property type="project" value="TreeGrafter"/>
</dbReference>
<feature type="domain" description="CABIT" evidence="3">
    <location>
        <begin position="270"/>
        <end position="503"/>
    </location>
</feature>
<dbReference type="PANTHER" id="PTHR15215:SF2">
    <property type="entry name" value="PROTEIN THEMIS2"/>
    <property type="match status" value="1"/>
</dbReference>
<dbReference type="GO" id="GO:0005737">
    <property type="term" value="C:cytoplasm"/>
    <property type="evidence" value="ECO:0007669"/>
    <property type="project" value="TreeGrafter"/>
</dbReference>
<gene>
    <name evidence="4" type="ORF">J4Q44_G00017410</name>
</gene>
<dbReference type="GO" id="GO:0005634">
    <property type="term" value="C:nucleus"/>
    <property type="evidence" value="ECO:0007669"/>
    <property type="project" value="TreeGrafter"/>
</dbReference>
<dbReference type="Pfam" id="PF12736">
    <property type="entry name" value="CABIT"/>
    <property type="match status" value="2"/>
</dbReference>
<dbReference type="EMBL" id="JAGTTL010000002">
    <property type="protein sequence ID" value="KAK6326097.1"/>
    <property type="molecule type" value="Genomic_DNA"/>
</dbReference>
<comment type="caution">
    <text evidence="4">The sequence shown here is derived from an EMBL/GenBank/DDBJ whole genome shotgun (WGS) entry which is preliminary data.</text>
</comment>
<keyword evidence="5" id="KW-1185">Reference proteome</keyword>
<dbReference type="InterPro" id="IPR025946">
    <property type="entry name" value="CABIT_dom"/>
</dbReference>